<feature type="transmembrane region" description="Helical" evidence="7">
    <location>
        <begin position="325"/>
        <end position="343"/>
    </location>
</feature>
<keyword evidence="10" id="KW-1185">Reference proteome</keyword>
<dbReference type="CDD" id="cd17502">
    <property type="entry name" value="MFS_Azr1_MDR_like"/>
    <property type="match status" value="1"/>
</dbReference>
<dbReference type="SUPFAM" id="SSF103473">
    <property type="entry name" value="MFS general substrate transporter"/>
    <property type="match status" value="1"/>
</dbReference>
<evidence type="ECO:0000256" key="6">
    <source>
        <dbReference type="ARBA" id="ARBA00044273"/>
    </source>
</evidence>
<feature type="transmembrane region" description="Helical" evidence="7">
    <location>
        <begin position="395"/>
        <end position="414"/>
    </location>
</feature>
<evidence type="ECO:0000313" key="9">
    <source>
        <dbReference type="EMBL" id="MBD7910600.1"/>
    </source>
</evidence>
<dbReference type="Pfam" id="PF07690">
    <property type="entry name" value="MFS_1"/>
    <property type="match status" value="1"/>
</dbReference>
<evidence type="ECO:0000256" key="2">
    <source>
        <dbReference type="ARBA" id="ARBA00022448"/>
    </source>
</evidence>
<dbReference type="InterPro" id="IPR005829">
    <property type="entry name" value="Sugar_transporter_CS"/>
</dbReference>
<feature type="transmembrane region" description="Helical" evidence="7">
    <location>
        <begin position="453"/>
        <end position="473"/>
    </location>
</feature>
<evidence type="ECO:0000256" key="3">
    <source>
        <dbReference type="ARBA" id="ARBA00022692"/>
    </source>
</evidence>
<comment type="subcellular location">
    <subcellularLocation>
        <location evidence="1">Cell membrane</location>
        <topology evidence="1">Multi-pass membrane protein</topology>
    </subcellularLocation>
</comment>
<reference evidence="9 10" key="1">
    <citation type="submission" date="2020-08" db="EMBL/GenBank/DDBJ databases">
        <title>A Genomic Blueprint of the Chicken Gut Microbiome.</title>
        <authorList>
            <person name="Gilroy R."/>
            <person name="Ravi A."/>
            <person name="Getino M."/>
            <person name="Pursley I."/>
            <person name="Horton D.L."/>
            <person name="Alikhan N.-F."/>
            <person name="Baker D."/>
            <person name="Gharbi K."/>
            <person name="Hall N."/>
            <person name="Watson M."/>
            <person name="Adriaenssens E.M."/>
            <person name="Foster-Nyarko E."/>
            <person name="Jarju S."/>
            <person name="Secka A."/>
            <person name="Antonio M."/>
            <person name="Oren A."/>
            <person name="Chaudhuri R."/>
            <person name="La Ragione R.M."/>
            <person name="Hildebrand F."/>
            <person name="Pallen M.J."/>
        </authorList>
    </citation>
    <scope>NUCLEOTIDE SEQUENCE [LARGE SCALE GENOMIC DNA]</scope>
    <source>
        <strain evidence="9 10">Sa3CVN1</strain>
    </source>
</reference>
<feature type="transmembrane region" description="Helical" evidence="7">
    <location>
        <begin position="218"/>
        <end position="239"/>
    </location>
</feature>
<feature type="transmembrane region" description="Helical" evidence="7">
    <location>
        <begin position="39"/>
        <end position="61"/>
    </location>
</feature>
<protein>
    <recommendedName>
        <fullName evidence="6">MFS-type drug efflux transporter P55</fullName>
    </recommendedName>
</protein>
<dbReference type="InterPro" id="IPR036259">
    <property type="entry name" value="MFS_trans_sf"/>
</dbReference>
<feature type="transmembrane region" description="Helical" evidence="7">
    <location>
        <begin position="131"/>
        <end position="153"/>
    </location>
</feature>
<keyword evidence="2" id="KW-0813">Transport</keyword>
<dbReference type="EMBL" id="JACSRA010000005">
    <property type="protein sequence ID" value="MBD7910600.1"/>
    <property type="molecule type" value="Genomic_DNA"/>
</dbReference>
<feature type="transmembrane region" description="Helical" evidence="7">
    <location>
        <begin position="190"/>
        <end position="212"/>
    </location>
</feature>
<gene>
    <name evidence="9" type="ORF">H9661_04420</name>
</gene>
<dbReference type="PROSITE" id="PS00217">
    <property type="entry name" value="SUGAR_TRANSPORT_2"/>
    <property type="match status" value="1"/>
</dbReference>
<dbReference type="Gene3D" id="1.20.1720.10">
    <property type="entry name" value="Multidrug resistance protein D"/>
    <property type="match status" value="1"/>
</dbReference>
<feature type="transmembrane region" description="Helical" evidence="7">
    <location>
        <begin position="73"/>
        <end position="92"/>
    </location>
</feature>
<evidence type="ECO:0000256" key="7">
    <source>
        <dbReference type="SAM" id="Phobius"/>
    </source>
</evidence>
<proteinExistence type="predicted"/>
<dbReference type="RefSeq" id="WP_191767801.1">
    <property type="nucleotide sequence ID" value="NZ_JACSRA010000005.1"/>
</dbReference>
<name>A0ABR8PR40_9CLOT</name>
<feature type="transmembrane region" description="Helical" evidence="7">
    <location>
        <begin position="294"/>
        <end position="313"/>
    </location>
</feature>
<dbReference type="InterPro" id="IPR011701">
    <property type="entry name" value="MFS"/>
</dbReference>
<evidence type="ECO:0000259" key="8">
    <source>
        <dbReference type="PROSITE" id="PS50850"/>
    </source>
</evidence>
<dbReference type="PANTHER" id="PTHR23501">
    <property type="entry name" value="MAJOR FACILITATOR SUPERFAMILY"/>
    <property type="match status" value="1"/>
</dbReference>
<dbReference type="PROSITE" id="PS50850">
    <property type="entry name" value="MFS"/>
    <property type="match status" value="1"/>
</dbReference>
<feature type="domain" description="Major facilitator superfamily (MFS) profile" evidence="8">
    <location>
        <begin position="8"/>
        <end position="479"/>
    </location>
</feature>
<feature type="transmembrane region" description="Helical" evidence="7">
    <location>
        <begin position="159"/>
        <end position="178"/>
    </location>
</feature>
<keyword evidence="4 7" id="KW-1133">Transmembrane helix</keyword>
<keyword evidence="3 7" id="KW-0812">Transmembrane</keyword>
<dbReference type="InterPro" id="IPR020846">
    <property type="entry name" value="MFS_dom"/>
</dbReference>
<sequence>MDLRKRNIVIALMVAMFLGAVEGTVVTTAIPTIVKDLQGFEIISSVFSIYLLTSAISTPIYGKLSDLYGRKNILSIGIIIFLVGSFLCGLSQNMYMLIAFRALQGLGAGAMFTVTYTIIGDIFTIEERPKVQGGISSVWGIASLVGPFLGGILIDKLSWHWIFFINIPFGILSIILLQKNLKENFEKKKHNIDFGGIITLSLAMVIFLNIFLSTKNANINSIFIVISTLLTIILLLLFYKIERKAKEPIVPFDIFTKSSTIVNIISFLLSAILIGADVYLPIYMQNVLDFSAKISGLALAPMSIFWLIASVILGKCIVKHGGKTITLISNVILLISTILLPTLGINSSLLLVLLYISIMGIGFGGAFTTLTIIIQESVDYSKRGAATATNSLLRTLGQTIGVSVFGSIFNLYIVKYFTNIGISGVDPSNLYNSTTLNTAVTNEQIKLSLNSSIHVLFMILMIISILSLVLSIVMPKISDKARHIKA</sequence>
<dbReference type="PANTHER" id="PTHR23501:SF191">
    <property type="entry name" value="VACUOLAR BASIC AMINO ACID TRANSPORTER 4"/>
    <property type="match status" value="1"/>
</dbReference>
<evidence type="ECO:0000256" key="4">
    <source>
        <dbReference type="ARBA" id="ARBA00022989"/>
    </source>
</evidence>
<feature type="transmembrane region" description="Helical" evidence="7">
    <location>
        <begin position="98"/>
        <end position="119"/>
    </location>
</feature>
<keyword evidence="5 7" id="KW-0472">Membrane</keyword>
<evidence type="ECO:0000256" key="5">
    <source>
        <dbReference type="ARBA" id="ARBA00023136"/>
    </source>
</evidence>
<evidence type="ECO:0000313" key="10">
    <source>
        <dbReference type="Proteomes" id="UP000627781"/>
    </source>
</evidence>
<dbReference type="Proteomes" id="UP000627781">
    <property type="component" value="Unassembled WGS sequence"/>
</dbReference>
<evidence type="ECO:0000256" key="1">
    <source>
        <dbReference type="ARBA" id="ARBA00004651"/>
    </source>
</evidence>
<dbReference type="Gene3D" id="1.20.1250.20">
    <property type="entry name" value="MFS general substrate transporter like domains"/>
    <property type="match status" value="1"/>
</dbReference>
<dbReference type="PRINTS" id="PR01036">
    <property type="entry name" value="TCRTETB"/>
</dbReference>
<accession>A0ABR8PR40</accession>
<comment type="caution">
    <text evidence="9">The sequence shown here is derived from an EMBL/GenBank/DDBJ whole genome shotgun (WGS) entry which is preliminary data.</text>
</comment>
<feature type="transmembrane region" description="Helical" evidence="7">
    <location>
        <begin position="260"/>
        <end position="282"/>
    </location>
</feature>
<feature type="transmembrane region" description="Helical" evidence="7">
    <location>
        <begin position="349"/>
        <end position="374"/>
    </location>
</feature>
<organism evidence="9 10">
    <name type="scientific">Clostridium cibarium</name>
    <dbReference type="NCBI Taxonomy" id="2762247"/>
    <lineage>
        <taxon>Bacteria</taxon>
        <taxon>Bacillati</taxon>
        <taxon>Bacillota</taxon>
        <taxon>Clostridia</taxon>
        <taxon>Eubacteriales</taxon>
        <taxon>Clostridiaceae</taxon>
        <taxon>Clostridium</taxon>
    </lineage>
</organism>